<dbReference type="InterPro" id="IPR041712">
    <property type="entry name" value="DHPS-like_MBL-fold"/>
</dbReference>
<dbReference type="Pfam" id="PF00753">
    <property type="entry name" value="Lactamase_B"/>
    <property type="match status" value="1"/>
</dbReference>
<dbReference type="PANTHER" id="PTHR13754:SF13">
    <property type="entry name" value="METALLO-BETA-LACTAMASE SUPERFAMILY PROTEIN (AFU_ORTHOLOGUE AFUA_3G07630)"/>
    <property type="match status" value="1"/>
</dbReference>
<evidence type="ECO:0000259" key="1">
    <source>
        <dbReference type="Pfam" id="PF00753"/>
    </source>
</evidence>
<sequence length="353" mass="38112">MSSASSSLLRVDNLRITFLVDNSIEWFTKLPPGFSSELSQHLTKHSPPIDDVTGVPFVDLENYCCGAHGFSALIETQVEGSEPHTILFDTGPDSKSIIRNVESMQVKVDIIERIILSHWHGDHSGGLLSFLRYRKNKSPDVRTISVDLHPNRPIARGIAPPPGDKVIGRLPEEPTFDEIKELGATVELHTEPHVVAGSTVYVSGEIPRVTEFEHGLLGGAWTSEPHIMDERYAAIDVLGKGLVIFSACSHAGIVNVITDAVKTFQRPIHMVIGGLHLGGPELASRIPPTIDFLSNRLRPSPTYVLPMHCSGFAAKVALEAALGEGCVPAGVGISVHVKGDAKTDTKLFAPVIA</sequence>
<dbReference type="SUPFAM" id="SSF56281">
    <property type="entry name" value="Metallo-hydrolase/oxidoreductase"/>
    <property type="match status" value="1"/>
</dbReference>
<proteinExistence type="predicted"/>
<keyword evidence="3" id="KW-1185">Reference proteome</keyword>
<dbReference type="InterPro" id="IPR052926">
    <property type="entry name" value="Metallo-beta-lactamase_dom"/>
</dbReference>
<dbReference type="EMBL" id="LNZH02000122">
    <property type="protein sequence ID" value="OCB90645.1"/>
    <property type="molecule type" value="Genomic_DNA"/>
</dbReference>
<protein>
    <recommendedName>
        <fullName evidence="1">Metallo-beta-lactamase domain-containing protein</fullName>
    </recommendedName>
</protein>
<name>A0A9Q5N8F6_SANBA</name>
<dbReference type="GO" id="GO:0016740">
    <property type="term" value="F:transferase activity"/>
    <property type="evidence" value="ECO:0007669"/>
    <property type="project" value="TreeGrafter"/>
</dbReference>
<reference evidence="2" key="1">
    <citation type="submission" date="2016-06" db="EMBL/GenBank/DDBJ databases">
        <title>Draft Genome sequence of the fungus Inonotus baumii.</title>
        <authorList>
            <person name="Zhu H."/>
            <person name="Lin W."/>
        </authorList>
    </citation>
    <scope>NUCLEOTIDE SEQUENCE</scope>
    <source>
        <strain evidence="2">821</strain>
    </source>
</reference>
<accession>A0A9Q5N8F6</accession>
<feature type="domain" description="Metallo-beta-lactamase" evidence="1">
    <location>
        <begin position="84"/>
        <end position="178"/>
    </location>
</feature>
<organism evidence="2 3">
    <name type="scientific">Sanghuangporus baumii</name>
    <name type="common">Phellinus baumii</name>
    <dbReference type="NCBI Taxonomy" id="108892"/>
    <lineage>
        <taxon>Eukaryota</taxon>
        <taxon>Fungi</taxon>
        <taxon>Dikarya</taxon>
        <taxon>Basidiomycota</taxon>
        <taxon>Agaricomycotina</taxon>
        <taxon>Agaricomycetes</taxon>
        <taxon>Hymenochaetales</taxon>
        <taxon>Hymenochaetaceae</taxon>
        <taxon>Sanghuangporus</taxon>
    </lineage>
</organism>
<evidence type="ECO:0000313" key="2">
    <source>
        <dbReference type="EMBL" id="OCB90645.1"/>
    </source>
</evidence>
<dbReference type="Gene3D" id="3.60.15.10">
    <property type="entry name" value="Ribonuclease Z/Hydroxyacylglutathione hydrolase-like"/>
    <property type="match status" value="1"/>
</dbReference>
<dbReference type="CDD" id="cd07713">
    <property type="entry name" value="DHPS-like_MBL-fold"/>
    <property type="match status" value="1"/>
</dbReference>
<dbReference type="Proteomes" id="UP000757232">
    <property type="component" value="Unassembled WGS sequence"/>
</dbReference>
<dbReference type="InterPro" id="IPR001279">
    <property type="entry name" value="Metallo-B-lactamas"/>
</dbReference>
<dbReference type="OrthoDB" id="1470350at2759"/>
<comment type="caution">
    <text evidence="2">The sequence shown here is derived from an EMBL/GenBank/DDBJ whole genome shotgun (WGS) entry which is preliminary data.</text>
</comment>
<dbReference type="AlphaFoldDB" id="A0A9Q5N8F6"/>
<evidence type="ECO:0000313" key="3">
    <source>
        <dbReference type="Proteomes" id="UP000757232"/>
    </source>
</evidence>
<dbReference type="InterPro" id="IPR036866">
    <property type="entry name" value="RibonucZ/Hydroxyglut_hydro"/>
</dbReference>
<dbReference type="PANTHER" id="PTHR13754">
    <property type="entry name" value="METALLO-BETA-LACTAMASE SUPERFAMILY PROTEIN"/>
    <property type="match status" value="1"/>
</dbReference>
<gene>
    <name evidence="2" type="ORF">A7U60_g2080</name>
</gene>